<reference evidence="4" key="1">
    <citation type="journal article" date="2022" name="Cell">
        <title>Design, construction, and in vivo augmentation of a complex gut microbiome.</title>
        <authorList>
            <person name="Cheng A.G."/>
            <person name="Ho P.Y."/>
            <person name="Aranda-Diaz A."/>
            <person name="Jain S."/>
            <person name="Yu F.B."/>
            <person name="Meng X."/>
            <person name="Wang M."/>
            <person name="Iakiviak M."/>
            <person name="Nagashima K."/>
            <person name="Zhao A."/>
            <person name="Murugkar P."/>
            <person name="Patil A."/>
            <person name="Atabakhsh K."/>
            <person name="Weakley A."/>
            <person name="Yan J."/>
            <person name="Brumbaugh A.R."/>
            <person name="Higginbottom S."/>
            <person name="Dimas A."/>
            <person name="Shiver A.L."/>
            <person name="Deutschbauer A."/>
            <person name="Neff N."/>
            <person name="Sonnenburg J.L."/>
            <person name="Huang K.C."/>
            <person name="Fischbach M.A."/>
        </authorList>
    </citation>
    <scope>NUCLEOTIDE SEQUENCE</scope>
    <source>
        <strain evidence="4">AP11</strain>
    </source>
</reference>
<sequence>MTVDDIALTMHPEIGSRTAIHLVECFGSAERLFAATQQEIVLRSGLKPELARSISRREYHGAAERELAFVERHRIRAIDACSADYPRRLKECPDYPHVIYVSGGTDLNSPRWLSVVGTRRMTPYGAMLCERLIGELAALVPDAVIVSGLAYGVDIEAHRAAMNAGLRTVGVVAHPLTRIYPSRHTESARRMVQQGGAIVSEFHSGCRCDRSSFVQRNRIIAGLSEGTLVIESAAKGGSLITAEMADGYERTVMAAPGRIDDDRSQGTNRLICSLKAQMVCSGRDIADCLGWEPVPEARPAEGDLFGGSERALPAGQADLLKWIDGVTPRSVEELELLSGLEPGRLSELLMELELAGIVRAVAGDSYIKISKSC</sequence>
<feature type="domain" description="Smf/DprA SLOG" evidence="2">
    <location>
        <begin position="81"/>
        <end position="288"/>
    </location>
</feature>
<dbReference type="Pfam" id="PF17782">
    <property type="entry name" value="WHD_DprA"/>
    <property type="match status" value="1"/>
</dbReference>
<dbReference type="Pfam" id="PF02481">
    <property type="entry name" value="DNA_processg_A"/>
    <property type="match status" value="1"/>
</dbReference>
<dbReference type="GeneID" id="82891389"/>
<dbReference type="InterPro" id="IPR041614">
    <property type="entry name" value="DprA_WH"/>
</dbReference>
<dbReference type="SUPFAM" id="SSF47781">
    <property type="entry name" value="RuvA domain 2-like"/>
    <property type="match status" value="1"/>
</dbReference>
<dbReference type="InterPro" id="IPR010994">
    <property type="entry name" value="RuvA_2-like"/>
</dbReference>
<dbReference type="PANTHER" id="PTHR43022">
    <property type="entry name" value="PROTEIN SMF"/>
    <property type="match status" value="1"/>
</dbReference>
<evidence type="ECO:0000259" key="3">
    <source>
        <dbReference type="Pfam" id="PF17782"/>
    </source>
</evidence>
<dbReference type="RefSeq" id="WP_026089684.1">
    <property type="nucleotide sequence ID" value="NZ_CAPH01000013.1"/>
</dbReference>
<organism evidence="4 5">
    <name type="scientific">Alistipes ihumii AP11</name>
    <dbReference type="NCBI Taxonomy" id="1211813"/>
    <lineage>
        <taxon>Bacteria</taxon>
        <taxon>Pseudomonadati</taxon>
        <taxon>Bacteroidota</taxon>
        <taxon>Bacteroidia</taxon>
        <taxon>Bacteroidales</taxon>
        <taxon>Rikenellaceae</taxon>
        <taxon>Alistipes</taxon>
    </lineage>
</organism>
<evidence type="ECO:0000313" key="5">
    <source>
        <dbReference type="Proteomes" id="UP001059295"/>
    </source>
</evidence>
<dbReference type="PANTHER" id="PTHR43022:SF1">
    <property type="entry name" value="PROTEIN SMF"/>
    <property type="match status" value="1"/>
</dbReference>
<dbReference type="Gene3D" id="3.40.50.450">
    <property type="match status" value="1"/>
</dbReference>
<dbReference type="InterPro" id="IPR057666">
    <property type="entry name" value="DrpA_SLOG"/>
</dbReference>
<evidence type="ECO:0000259" key="2">
    <source>
        <dbReference type="Pfam" id="PF02481"/>
    </source>
</evidence>
<evidence type="ECO:0000256" key="1">
    <source>
        <dbReference type="ARBA" id="ARBA00006525"/>
    </source>
</evidence>
<proteinExistence type="inferred from homology"/>
<dbReference type="Proteomes" id="UP001059295">
    <property type="component" value="Chromosome"/>
</dbReference>
<feature type="domain" description="DprA winged helix" evidence="3">
    <location>
        <begin position="309"/>
        <end position="363"/>
    </location>
</feature>
<dbReference type="SUPFAM" id="SSF102405">
    <property type="entry name" value="MCP/YpsA-like"/>
    <property type="match status" value="1"/>
</dbReference>
<dbReference type="InterPro" id="IPR003488">
    <property type="entry name" value="DprA"/>
</dbReference>
<evidence type="ECO:0000313" key="4">
    <source>
        <dbReference type="EMBL" id="UWN56340.1"/>
    </source>
</evidence>
<gene>
    <name evidence="4" type="primary">dprA</name>
    <name evidence="4" type="ORF">NQ491_06605</name>
</gene>
<protein>
    <submittedName>
        <fullName evidence="4">DNA-processing protein DprA</fullName>
    </submittedName>
</protein>
<dbReference type="InterPro" id="IPR036388">
    <property type="entry name" value="WH-like_DNA-bd_sf"/>
</dbReference>
<comment type="similarity">
    <text evidence="1">Belongs to the DprA/Smf family.</text>
</comment>
<dbReference type="Gene3D" id="1.10.10.10">
    <property type="entry name" value="Winged helix-like DNA-binding domain superfamily/Winged helix DNA-binding domain"/>
    <property type="match status" value="1"/>
</dbReference>
<keyword evidence="5" id="KW-1185">Reference proteome</keyword>
<name>A0ABY5UW76_9BACT</name>
<dbReference type="NCBIfam" id="TIGR00732">
    <property type="entry name" value="dprA"/>
    <property type="match status" value="1"/>
</dbReference>
<dbReference type="EMBL" id="CP102294">
    <property type="protein sequence ID" value="UWN56340.1"/>
    <property type="molecule type" value="Genomic_DNA"/>
</dbReference>
<accession>A0ABY5UW76</accession>